<evidence type="ECO:0000256" key="1">
    <source>
        <dbReference type="ARBA" id="ARBA00004613"/>
    </source>
</evidence>
<comment type="similarity">
    <text evidence="2">Belongs to the meteorin family.</text>
</comment>
<reference evidence="6 7" key="1">
    <citation type="submission" date="2015-07" db="EMBL/GenBank/DDBJ databases">
        <title>The genome of Melipona quadrifasciata.</title>
        <authorList>
            <person name="Pan H."/>
            <person name="Kapheim K."/>
        </authorList>
    </citation>
    <scope>NUCLEOTIDE SEQUENCE [LARGE SCALE GENOMIC DNA]</scope>
    <source>
        <strain evidence="6">0111107301</strain>
        <tissue evidence="6">Whole body</tissue>
    </source>
</reference>
<evidence type="ECO:0000256" key="5">
    <source>
        <dbReference type="ARBA" id="ARBA00023157"/>
    </source>
</evidence>
<dbReference type="PANTHER" id="PTHR28593:SF3">
    <property type="entry name" value="METEORIN-LIKE PROTEIN"/>
    <property type="match status" value="1"/>
</dbReference>
<dbReference type="CDD" id="cd22981">
    <property type="entry name" value="DD_TbAK-like"/>
    <property type="match status" value="1"/>
</dbReference>
<name>A0A0M9AAD7_9HYME</name>
<dbReference type="STRING" id="166423.A0A0M9AAD7"/>
<evidence type="ECO:0000256" key="3">
    <source>
        <dbReference type="ARBA" id="ARBA00022525"/>
    </source>
</evidence>
<protein>
    <submittedName>
        <fullName evidence="6">Meteorin-like protein</fullName>
    </submittedName>
</protein>
<dbReference type="EMBL" id="KQ435714">
    <property type="protein sequence ID" value="KOX79223.1"/>
    <property type="molecule type" value="Genomic_DNA"/>
</dbReference>
<comment type="subcellular location">
    <subcellularLocation>
        <location evidence="1">Secreted</location>
    </subcellularLocation>
</comment>
<dbReference type="PANTHER" id="PTHR28593">
    <property type="entry name" value="METEORIN-LIKE PROTEIN"/>
    <property type="match status" value="1"/>
</dbReference>
<dbReference type="GO" id="GO:0005615">
    <property type="term" value="C:extracellular space"/>
    <property type="evidence" value="ECO:0007669"/>
    <property type="project" value="TreeGrafter"/>
</dbReference>
<evidence type="ECO:0000256" key="2">
    <source>
        <dbReference type="ARBA" id="ARBA00005669"/>
    </source>
</evidence>
<keyword evidence="3" id="KW-0964">Secreted</keyword>
<organism evidence="6 7">
    <name type="scientific">Melipona quadrifasciata</name>
    <dbReference type="NCBI Taxonomy" id="166423"/>
    <lineage>
        <taxon>Eukaryota</taxon>
        <taxon>Metazoa</taxon>
        <taxon>Ecdysozoa</taxon>
        <taxon>Arthropoda</taxon>
        <taxon>Hexapoda</taxon>
        <taxon>Insecta</taxon>
        <taxon>Pterygota</taxon>
        <taxon>Neoptera</taxon>
        <taxon>Endopterygota</taxon>
        <taxon>Hymenoptera</taxon>
        <taxon>Apocrita</taxon>
        <taxon>Aculeata</taxon>
        <taxon>Apoidea</taxon>
        <taxon>Anthophila</taxon>
        <taxon>Apidae</taxon>
        <taxon>Melipona</taxon>
    </lineage>
</organism>
<proteinExistence type="inferred from homology"/>
<dbReference type="AlphaFoldDB" id="A0A0M9AAD7"/>
<gene>
    <name evidence="6" type="ORF">WN51_07225</name>
</gene>
<accession>A0A0M9AAD7</accession>
<keyword evidence="5" id="KW-1015">Disulfide bond</keyword>
<sequence length="440" mass="50405">MDENVEHSQHDVRENEKLSIFPLQARCQSNRESKASCTTSEGQNYLNERNIFDIFHFLLSHVIVHQPSNPIQYLHKLLDDLILFRAGLKEPRLLWAERHLNAMFENILFHDSEFLPLEGYRAAMKTMGIRSYDPCPVQFVEGYVDRETFCTEAGGGGRGVRPVYLRCSRGTILWRYPRGALRIVLSPPVLAGFVSKVNYELNKGKDNVYKKNDTHSSGNDGSFRLSGFRTCTKISGPIRVYLETRGKLRSIYSPRDGKDVASHRCFHAKKQPAALYIEAEEFVSDEHDARLQYDLELRYIDSRQGLSRRFNDEEEDCRPCSMDELAKAYCQSDFIARGTVSAVQRQPNLEAAELVLRVTKILRRIEENESNNDADTTDSRDRRNVRVRVPTACDARHGQGEFVIMAKRRLGDLILVCAPRIETWAKAVRELETAPCVLQS</sequence>
<dbReference type="OrthoDB" id="6092325at2759"/>
<evidence type="ECO:0000313" key="6">
    <source>
        <dbReference type="EMBL" id="KOX79223.1"/>
    </source>
</evidence>
<dbReference type="InterPro" id="IPR051998">
    <property type="entry name" value="Meteorin-like"/>
</dbReference>
<evidence type="ECO:0000256" key="4">
    <source>
        <dbReference type="ARBA" id="ARBA00022729"/>
    </source>
</evidence>
<keyword evidence="4" id="KW-0732">Signal</keyword>
<keyword evidence="7" id="KW-1185">Reference proteome</keyword>
<dbReference type="GO" id="GO:0005179">
    <property type="term" value="F:hormone activity"/>
    <property type="evidence" value="ECO:0007669"/>
    <property type="project" value="TreeGrafter"/>
</dbReference>
<evidence type="ECO:0000313" key="7">
    <source>
        <dbReference type="Proteomes" id="UP000053105"/>
    </source>
</evidence>
<dbReference type="Proteomes" id="UP000053105">
    <property type="component" value="Unassembled WGS sequence"/>
</dbReference>